<dbReference type="GO" id="GO:0042802">
    <property type="term" value="F:identical protein binding"/>
    <property type="evidence" value="ECO:0007669"/>
    <property type="project" value="UniProtKB-ARBA"/>
</dbReference>
<protein>
    <submittedName>
        <fullName evidence="14">Zinc finger protein 45</fullName>
    </submittedName>
</protein>
<evidence type="ECO:0000256" key="11">
    <source>
        <dbReference type="ARBA" id="ARBA00037948"/>
    </source>
</evidence>
<sequence>MLAVLFINRITARRRTAKIGINSVKPEKKDPEIKPNDGLSQKICNNCLKSMKAALQFRKTSRKAEKALLGNATSIKKKYTKKSLLNIKSIPQIEKEENIDYNYEYLDNDIQTDDYSDTAEFKPQIVIKRGSCKESKGKGLTLIPNASSYRCSFCSKEFRMKATYKAHLRFHTHYCVCESCGKRCRNHNQLQEHKRARHGLGRIHKCAYCDYTSATKEALTIHERRHTGERPYVCDHCGATFHRRSNLVQHIAIHLPEKNFQCDMCPKRLKSRKFLQIHKHNAHTGRRYGYLCPVCEHRFEKPNKVRAHMRRVHGLPDDTHSPIVRVQL</sequence>
<evidence type="ECO:0000313" key="15">
    <source>
        <dbReference type="Proteomes" id="UP000053268"/>
    </source>
</evidence>
<feature type="domain" description="C2H2-type" evidence="13">
    <location>
        <begin position="204"/>
        <end position="231"/>
    </location>
</feature>
<evidence type="ECO:0000256" key="10">
    <source>
        <dbReference type="ARBA" id="ARBA00023242"/>
    </source>
</evidence>
<evidence type="ECO:0000256" key="1">
    <source>
        <dbReference type="ARBA" id="ARBA00004123"/>
    </source>
</evidence>
<dbReference type="SUPFAM" id="SSF57716">
    <property type="entry name" value="Glucocorticoid receptor-like (DNA-binding domain)"/>
    <property type="match status" value="1"/>
</dbReference>
<feature type="domain" description="C2H2-type" evidence="13">
    <location>
        <begin position="175"/>
        <end position="203"/>
    </location>
</feature>
<keyword evidence="15" id="KW-1185">Reference proteome</keyword>
<evidence type="ECO:0000313" key="14">
    <source>
        <dbReference type="EMBL" id="KPJ04721.1"/>
    </source>
</evidence>
<dbReference type="Pfam" id="PF00096">
    <property type="entry name" value="zf-C2H2"/>
    <property type="match status" value="3"/>
</dbReference>
<accession>A0A0N1I3X2</accession>
<comment type="subcellular location">
    <subcellularLocation>
        <location evidence="1">Nucleus</location>
    </subcellularLocation>
</comment>
<evidence type="ECO:0000256" key="7">
    <source>
        <dbReference type="ARBA" id="ARBA00023015"/>
    </source>
</evidence>
<gene>
    <name evidence="14" type="ORF">RR46_01210</name>
</gene>
<keyword evidence="6" id="KW-0862">Zinc</keyword>
<dbReference type="GO" id="GO:0005634">
    <property type="term" value="C:nucleus"/>
    <property type="evidence" value="ECO:0007669"/>
    <property type="project" value="UniProtKB-SubCell"/>
</dbReference>
<dbReference type="Gene3D" id="3.30.160.60">
    <property type="entry name" value="Classic Zinc Finger"/>
    <property type="match status" value="4"/>
</dbReference>
<dbReference type="InterPro" id="IPR050527">
    <property type="entry name" value="Snail/Krueppel_Znf"/>
</dbReference>
<dbReference type="FunFam" id="3.30.160.60:FF:000508">
    <property type="entry name" value="Myeloid zinc finger 1"/>
    <property type="match status" value="1"/>
</dbReference>
<keyword evidence="3" id="KW-0479">Metal-binding</keyword>
<proteinExistence type="inferred from homology"/>
<dbReference type="GO" id="GO:0000981">
    <property type="term" value="F:DNA-binding transcription factor activity, RNA polymerase II-specific"/>
    <property type="evidence" value="ECO:0007669"/>
    <property type="project" value="TreeGrafter"/>
</dbReference>
<dbReference type="EMBL" id="KQ458863">
    <property type="protein sequence ID" value="KPJ04721.1"/>
    <property type="molecule type" value="Genomic_DNA"/>
</dbReference>
<keyword evidence="10" id="KW-0539">Nucleus</keyword>
<keyword evidence="9" id="KW-0804">Transcription</keyword>
<evidence type="ECO:0000256" key="3">
    <source>
        <dbReference type="ARBA" id="ARBA00022723"/>
    </source>
</evidence>
<dbReference type="Proteomes" id="UP000053268">
    <property type="component" value="Unassembled WGS sequence"/>
</dbReference>
<dbReference type="GO" id="GO:0008270">
    <property type="term" value="F:zinc ion binding"/>
    <property type="evidence" value="ECO:0007669"/>
    <property type="project" value="UniProtKB-KW"/>
</dbReference>
<evidence type="ECO:0000256" key="4">
    <source>
        <dbReference type="ARBA" id="ARBA00022737"/>
    </source>
</evidence>
<feature type="domain" description="C2H2-type" evidence="13">
    <location>
        <begin position="260"/>
        <end position="288"/>
    </location>
</feature>
<dbReference type="AlphaFoldDB" id="A0A0N1I3X2"/>
<name>A0A0N1I3X2_PAPXU</name>
<keyword evidence="4" id="KW-0677">Repeat</keyword>
<comment type="similarity">
    <text evidence="11">Belongs to the snail C2H2-type zinc-finger protein family.</text>
</comment>
<evidence type="ECO:0000256" key="5">
    <source>
        <dbReference type="ARBA" id="ARBA00022771"/>
    </source>
</evidence>
<dbReference type="InterPro" id="IPR013087">
    <property type="entry name" value="Znf_C2H2_type"/>
</dbReference>
<feature type="domain" description="C2H2-type" evidence="13">
    <location>
        <begin position="232"/>
        <end position="259"/>
    </location>
</feature>
<dbReference type="GO" id="GO:0000978">
    <property type="term" value="F:RNA polymerase II cis-regulatory region sequence-specific DNA binding"/>
    <property type="evidence" value="ECO:0007669"/>
    <property type="project" value="TreeGrafter"/>
</dbReference>
<organism evidence="14 15">
    <name type="scientific">Papilio xuthus</name>
    <name type="common">Asian swallowtail butterfly</name>
    <dbReference type="NCBI Taxonomy" id="66420"/>
    <lineage>
        <taxon>Eukaryota</taxon>
        <taxon>Metazoa</taxon>
        <taxon>Ecdysozoa</taxon>
        <taxon>Arthropoda</taxon>
        <taxon>Hexapoda</taxon>
        <taxon>Insecta</taxon>
        <taxon>Pterygota</taxon>
        <taxon>Neoptera</taxon>
        <taxon>Endopterygota</taxon>
        <taxon>Lepidoptera</taxon>
        <taxon>Glossata</taxon>
        <taxon>Ditrysia</taxon>
        <taxon>Papilionoidea</taxon>
        <taxon>Papilionidae</taxon>
        <taxon>Papilioninae</taxon>
        <taxon>Papilio</taxon>
    </lineage>
</organism>
<keyword evidence="8" id="KW-0238">DNA-binding</keyword>
<dbReference type="PROSITE" id="PS50157">
    <property type="entry name" value="ZINC_FINGER_C2H2_2"/>
    <property type="match status" value="6"/>
</dbReference>
<evidence type="ECO:0000256" key="2">
    <source>
        <dbReference type="ARBA" id="ARBA00006991"/>
    </source>
</evidence>
<dbReference type="PROSITE" id="PS00028">
    <property type="entry name" value="ZINC_FINGER_C2H2_1"/>
    <property type="match status" value="3"/>
</dbReference>
<dbReference type="SUPFAM" id="SSF57667">
    <property type="entry name" value="beta-beta-alpha zinc fingers"/>
    <property type="match status" value="3"/>
</dbReference>
<dbReference type="InterPro" id="IPR036236">
    <property type="entry name" value="Znf_C2H2_sf"/>
</dbReference>
<dbReference type="STRING" id="66420.A0A0N1I3X2"/>
<evidence type="ECO:0000256" key="8">
    <source>
        <dbReference type="ARBA" id="ARBA00023125"/>
    </source>
</evidence>
<dbReference type="PANTHER" id="PTHR24388:SF104">
    <property type="entry name" value="AT-RICH BINDING PROTEIN-RELATED"/>
    <property type="match status" value="1"/>
</dbReference>
<reference evidence="14 15" key="1">
    <citation type="journal article" date="2015" name="Nat. Commun.">
        <title>Outbred genome sequencing and CRISPR/Cas9 gene editing in butterflies.</title>
        <authorList>
            <person name="Li X."/>
            <person name="Fan D."/>
            <person name="Zhang W."/>
            <person name="Liu G."/>
            <person name="Zhang L."/>
            <person name="Zhao L."/>
            <person name="Fang X."/>
            <person name="Chen L."/>
            <person name="Dong Y."/>
            <person name="Chen Y."/>
            <person name="Ding Y."/>
            <person name="Zhao R."/>
            <person name="Feng M."/>
            <person name="Zhu Y."/>
            <person name="Feng Y."/>
            <person name="Jiang X."/>
            <person name="Zhu D."/>
            <person name="Xiang H."/>
            <person name="Feng X."/>
            <person name="Li S."/>
            <person name="Wang J."/>
            <person name="Zhang G."/>
            <person name="Kronforst M.R."/>
            <person name="Wang W."/>
        </authorList>
    </citation>
    <scope>NUCLEOTIDE SEQUENCE [LARGE SCALE GENOMIC DNA]</scope>
    <source>
        <strain evidence="14">Ya'a_city_454_Px</strain>
        <tissue evidence="14">Whole body</tissue>
    </source>
</reference>
<comment type="similarity">
    <text evidence="2">Belongs to the krueppel C2H2-type zinc-finger protein family.</text>
</comment>
<keyword evidence="5 12" id="KW-0863">Zinc-finger</keyword>
<keyword evidence="7" id="KW-0805">Transcription regulation</keyword>
<evidence type="ECO:0000256" key="12">
    <source>
        <dbReference type="PROSITE-ProRule" id="PRU00042"/>
    </source>
</evidence>
<evidence type="ECO:0000259" key="13">
    <source>
        <dbReference type="PROSITE" id="PS50157"/>
    </source>
</evidence>
<evidence type="ECO:0000256" key="6">
    <source>
        <dbReference type="ARBA" id="ARBA00022833"/>
    </source>
</evidence>
<evidence type="ECO:0000256" key="9">
    <source>
        <dbReference type="ARBA" id="ARBA00023163"/>
    </source>
</evidence>
<feature type="domain" description="C2H2-type" evidence="13">
    <location>
        <begin position="149"/>
        <end position="172"/>
    </location>
</feature>
<feature type="domain" description="C2H2-type" evidence="13">
    <location>
        <begin position="290"/>
        <end position="313"/>
    </location>
</feature>
<dbReference type="SMART" id="SM00355">
    <property type="entry name" value="ZnF_C2H2"/>
    <property type="match status" value="6"/>
</dbReference>
<dbReference type="PANTHER" id="PTHR24388">
    <property type="entry name" value="ZINC FINGER PROTEIN"/>
    <property type="match status" value="1"/>
</dbReference>